<keyword evidence="1" id="KW-0812">Transmembrane</keyword>
<dbReference type="Proteomes" id="UP000320582">
    <property type="component" value="Unassembled WGS sequence"/>
</dbReference>
<evidence type="ECO:0000313" key="3">
    <source>
        <dbReference type="Proteomes" id="UP000320582"/>
    </source>
</evidence>
<dbReference type="AlphaFoldDB" id="A0A543KI16"/>
<gene>
    <name evidence="2" type="ORF">BD293_3390</name>
</gene>
<feature type="transmembrane region" description="Helical" evidence="1">
    <location>
        <begin position="14"/>
        <end position="33"/>
    </location>
</feature>
<keyword evidence="1" id="KW-1133">Transmembrane helix</keyword>
<dbReference type="EMBL" id="VFPT01000001">
    <property type="protein sequence ID" value="TQM94704.1"/>
    <property type="molecule type" value="Genomic_DNA"/>
</dbReference>
<reference evidence="2 3" key="1">
    <citation type="submission" date="2019-06" db="EMBL/GenBank/DDBJ databases">
        <title>Genomic Encyclopedia of Archaeal and Bacterial Type Strains, Phase II (KMG-II): from individual species to whole genera.</title>
        <authorList>
            <person name="Goeker M."/>
        </authorList>
    </citation>
    <scope>NUCLEOTIDE SEQUENCE [LARGE SCALE GENOMIC DNA]</scope>
    <source>
        <strain evidence="2 3">DSM 18423</strain>
    </source>
</reference>
<evidence type="ECO:0000313" key="2">
    <source>
        <dbReference type="EMBL" id="TQM94704.1"/>
    </source>
</evidence>
<organism evidence="2 3">
    <name type="scientific">Roseinatronobacter monicus</name>
    <dbReference type="NCBI Taxonomy" id="393481"/>
    <lineage>
        <taxon>Bacteria</taxon>
        <taxon>Pseudomonadati</taxon>
        <taxon>Pseudomonadota</taxon>
        <taxon>Alphaproteobacteria</taxon>
        <taxon>Rhodobacterales</taxon>
        <taxon>Paracoccaceae</taxon>
        <taxon>Roseinatronobacter</taxon>
    </lineage>
</organism>
<evidence type="ECO:0000256" key="1">
    <source>
        <dbReference type="SAM" id="Phobius"/>
    </source>
</evidence>
<keyword evidence="3" id="KW-1185">Reference proteome</keyword>
<dbReference type="OrthoDB" id="6167549at2"/>
<dbReference type="RefSeq" id="WP_142083635.1">
    <property type="nucleotide sequence ID" value="NZ_VFPT01000001.1"/>
</dbReference>
<accession>A0A543KI16</accession>
<proteinExistence type="predicted"/>
<sequence>MFDIDDVPDAMQPLFAFTTAYHTMTMAAGEVFLRRSMMFAHGSVSMNEAVSMVVEKATAFAESNTAASTALATGKDPVEVAHAALAPYGTRTAANIRDLRGFD</sequence>
<comment type="caution">
    <text evidence="2">The sequence shown here is derived from an EMBL/GenBank/DDBJ whole genome shotgun (WGS) entry which is preliminary data.</text>
</comment>
<name>A0A543KI16_9RHOB</name>
<keyword evidence="1" id="KW-0472">Membrane</keyword>
<protein>
    <submittedName>
        <fullName evidence="2">Uncharacterized protein</fullName>
    </submittedName>
</protein>